<gene>
    <name evidence="2" type="ORF">GCL57_11415</name>
</gene>
<protein>
    <recommendedName>
        <fullName evidence="1">Lantibiotic dehydratase N-terminal domain-containing protein</fullName>
    </recommendedName>
</protein>
<keyword evidence="3" id="KW-1185">Reference proteome</keyword>
<evidence type="ECO:0000259" key="1">
    <source>
        <dbReference type="Pfam" id="PF04738"/>
    </source>
</evidence>
<proteinExistence type="predicted"/>
<accession>A0A833JDZ9</accession>
<dbReference type="Proteomes" id="UP000442694">
    <property type="component" value="Unassembled WGS sequence"/>
</dbReference>
<name>A0A833JDZ9_9BACT</name>
<dbReference type="AlphaFoldDB" id="A0A833JDZ9"/>
<evidence type="ECO:0000313" key="3">
    <source>
        <dbReference type="Proteomes" id="UP000442694"/>
    </source>
</evidence>
<feature type="domain" description="Lantibiotic dehydratase N-terminal" evidence="1">
    <location>
        <begin position="42"/>
        <end position="288"/>
    </location>
</feature>
<dbReference type="Pfam" id="PF04738">
    <property type="entry name" value="Lant_dehydr_N"/>
    <property type="match status" value="1"/>
</dbReference>
<organism evidence="2 3">
    <name type="scientific">Fluviispira multicolorata</name>
    <dbReference type="NCBI Taxonomy" id="2654512"/>
    <lineage>
        <taxon>Bacteria</taxon>
        <taxon>Pseudomonadati</taxon>
        <taxon>Bdellovibrionota</taxon>
        <taxon>Oligoflexia</taxon>
        <taxon>Silvanigrellales</taxon>
        <taxon>Silvanigrellaceae</taxon>
        <taxon>Fluviispira</taxon>
    </lineage>
</organism>
<dbReference type="InterPro" id="IPR006827">
    <property type="entry name" value="Lant_deHydtase_N"/>
</dbReference>
<dbReference type="EMBL" id="WFLN01000008">
    <property type="protein sequence ID" value="KAB8029140.1"/>
    <property type="molecule type" value="Genomic_DNA"/>
</dbReference>
<evidence type="ECO:0000313" key="2">
    <source>
        <dbReference type="EMBL" id="KAB8029140.1"/>
    </source>
</evidence>
<sequence>MYSPNPFFMLRTPIFPINFFIDYLNNKEDILTFLPKKNYYEILKEAILLSSKSLYDTLILYEHNKIQDIRKLDQIRSGVLKYFSRATSRATPYGYFAAVKMEYYFDESVSNSNCEYQFKKSIRPDMEWIQSFVKRIEENIDLVPEIKLKMNPIIFEHGDRILLAYSSVNILQLKENKNAINENISIKNNSLINFIRKNLQEELKLIELVNRIKVKFSINEDFKINSLLQDLVNKSFIITELKPIIGKTDIFSEIIEKLSFFPSQKQNYEYLSDLKFKMNEYSKIKIGAGVFH</sequence>
<reference evidence="2 3" key="1">
    <citation type="submission" date="2019-10" db="EMBL/GenBank/DDBJ databases">
        <title>New genus of Silvanigrellaceae.</title>
        <authorList>
            <person name="Pitt A."/>
            <person name="Hahn M.W."/>
        </authorList>
    </citation>
    <scope>NUCLEOTIDE SEQUENCE [LARGE SCALE GENOMIC DNA]</scope>
    <source>
        <strain evidence="2 3">33A1-SZDP</strain>
    </source>
</reference>
<comment type="caution">
    <text evidence="2">The sequence shown here is derived from an EMBL/GenBank/DDBJ whole genome shotgun (WGS) entry which is preliminary data.</text>
</comment>